<dbReference type="eggNOG" id="COG1235">
    <property type="taxonomic scope" value="Bacteria"/>
</dbReference>
<dbReference type="PANTHER" id="PTHR42663:SF12">
    <property type="entry name" value="ATP-BINDING PROTEIN PHNP"/>
    <property type="match status" value="1"/>
</dbReference>
<dbReference type="SUPFAM" id="SSF56281">
    <property type="entry name" value="Metallo-hydrolase/oxidoreductase"/>
    <property type="match status" value="1"/>
</dbReference>
<dbReference type="PANTHER" id="PTHR42663">
    <property type="entry name" value="HYDROLASE C777.06C-RELATED-RELATED"/>
    <property type="match status" value="1"/>
</dbReference>
<dbReference type="STRING" id="96561.Dole_1108"/>
<organism evidence="2 3">
    <name type="scientific">Desulfosudis oleivorans (strain DSM 6200 / JCM 39069 / Hxd3)</name>
    <name type="common">Desulfococcus oleovorans</name>
    <dbReference type="NCBI Taxonomy" id="96561"/>
    <lineage>
        <taxon>Bacteria</taxon>
        <taxon>Pseudomonadati</taxon>
        <taxon>Thermodesulfobacteriota</taxon>
        <taxon>Desulfobacteria</taxon>
        <taxon>Desulfobacterales</taxon>
        <taxon>Desulfosudaceae</taxon>
        <taxon>Desulfosudis</taxon>
    </lineage>
</organism>
<dbReference type="HOGENOM" id="CLU_085057_0_0_7"/>
<feature type="domain" description="Metallo-beta-lactamase" evidence="1">
    <location>
        <begin position="48"/>
        <end position="249"/>
    </location>
</feature>
<evidence type="ECO:0000313" key="2">
    <source>
        <dbReference type="EMBL" id="ABW66915.1"/>
    </source>
</evidence>
<dbReference type="KEGG" id="dol:Dole_1108"/>
<gene>
    <name evidence="2" type="ordered locus">Dole_1108</name>
</gene>
<dbReference type="EMBL" id="CP000859">
    <property type="protein sequence ID" value="ABW66915.1"/>
    <property type="molecule type" value="Genomic_DNA"/>
</dbReference>
<dbReference type="OrthoDB" id="5443440at2"/>
<protein>
    <recommendedName>
        <fullName evidence="1">Metallo-beta-lactamase domain-containing protein</fullName>
    </recommendedName>
</protein>
<dbReference type="RefSeq" id="WP_012174533.1">
    <property type="nucleotide sequence ID" value="NC_009943.1"/>
</dbReference>
<sequence>MELTILGSGGCTVIPRPLCTCPVCRQAREKGIPYARSGPSAFLHDAGLLIDAPAEIAGQLNRESIGQVDHLLFTHLDPDHVEGFRVVEQITLDFRTWRSCPGKCIDLVLPRPLMDRLERIRTAYGSQAAFYRDQGFIRCRAFDRSTRIGDVTVTALPVDRGGQIAYVCVFEKAGVKIVYAACDIRPFPENDPAVRDPDLLVIQPGLFETGLKHGFVYPPDHVSRSTLYTFDQTVDLCRRIGAGKVVFIHLEEYWNRSHDDYTALEGGLNNMRFAHDGMRLDV</sequence>
<proteinExistence type="predicted"/>
<keyword evidence="3" id="KW-1185">Reference proteome</keyword>
<dbReference type="Pfam" id="PF12706">
    <property type="entry name" value="Lactamase_B_2"/>
    <property type="match status" value="1"/>
</dbReference>
<dbReference type="Proteomes" id="UP000008561">
    <property type="component" value="Chromosome"/>
</dbReference>
<dbReference type="Gene3D" id="3.60.15.10">
    <property type="entry name" value="Ribonuclease Z/Hydroxyacylglutathione hydrolase-like"/>
    <property type="match status" value="1"/>
</dbReference>
<evidence type="ECO:0000259" key="1">
    <source>
        <dbReference type="Pfam" id="PF12706"/>
    </source>
</evidence>
<dbReference type="InterPro" id="IPR036866">
    <property type="entry name" value="RibonucZ/Hydroxyglut_hydro"/>
</dbReference>
<accession>A8ZX59</accession>
<reference evidence="2 3" key="1">
    <citation type="submission" date="2007-10" db="EMBL/GenBank/DDBJ databases">
        <title>Complete sequence of Desulfococcus oleovorans Hxd3.</title>
        <authorList>
            <consortium name="US DOE Joint Genome Institute"/>
            <person name="Copeland A."/>
            <person name="Lucas S."/>
            <person name="Lapidus A."/>
            <person name="Barry K."/>
            <person name="Glavina del Rio T."/>
            <person name="Dalin E."/>
            <person name="Tice H."/>
            <person name="Pitluck S."/>
            <person name="Kiss H."/>
            <person name="Brettin T."/>
            <person name="Bruce D."/>
            <person name="Detter J.C."/>
            <person name="Han C."/>
            <person name="Schmutz J."/>
            <person name="Larimer F."/>
            <person name="Land M."/>
            <person name="Hauser L."/>
            <person name="Kyrpides N."/>
            <person name="Kim E."/>
            <person name="Wawrik B."/>
            <person name="Richardson P."/>
        </authorList>
    </citation>
    <scope>NUCLEOTIDE SEQUENCE [LARGE SCALE GENOMIC DNA]</scope>
    <source>
        <strain evidence="3">DSM 6200 / JCM 39069 / Hxd3</strain>
    </source>
</reference>
<name>A8ZX59_DESOH</name>
<dbReference type="AlphaFoldDB" id="A8ZX59"/>
<dbReference type="InterPro" id="IPR001279">
    <property type="entry name" value="Metallo-B-lactamas"/>
</dbReference>
<evidence type="ECO:0000313" key="3">
    <source>
        <dbReference type="Proteomes" id="UP000008561"/>
    </source>
</evidence>